<dbReference type="EMBL" id="BSPQ01000002">
    <property type="protein sequence ID" value="GLS90357.1"/>
    <property type="molecule type" value="Genomic_DNA"/>
</dbReference>
<keyword evidence="3" id="KW-1185">Reference proteome</keyword>
<evidence type="ECO:0000313" key="3">
    <source>
        <dbReference type="Proteomes" id="UP001157353"/>
    </source>
</evidence>
<dbReference type="PANTHER" id="PTHR43451">
    <property type="entry name" value="ACETYLTRANSFERASE (GNAT) FAMILY PROTEIN"/>
    <property type="match status" value="1"/>
</dbReference>
<comment type="caution">
    <text evidence="2">The sequence shown here is derived from an EMBL/GenBank/DDBJ whole genome shotgun (WGS) entry which is preliminary data.</text>
</comment>
<feature type="domain" description="N-acetyltransferase" evidence="1">
    <location>
        <begin position="2"/>
        <end position="154"/>
    </location>
</feature>
<evidence type="ECO:0000259" key="1">
    <source>
        <dbReference type="PROSITE" id="PS51186"/>
    </source>
</evidence>
<dbReference type="Proteomes" id="UP001157353">
    <property type="component" value="Unassembled WGS sequence"/>
</dbReference>
<dbReference type="CDD" id="cd04301">
    <property type="entry name" value="NAT_SF"/>
    <property type="match status" value="1"/>
</dbReference>
<protein>
    <submittedName>
        <fullName evidence="2">Acetyltransferase</fullName>
    </submittedName>
</protein>
<name>A0ABQ6DZ40_9GAMM</name>
<proteinExistence type="predicted"/>
<dbReference type="PANTHER" id="PTHR43451:SF1">
    <property type="entry name" value="ACETYLTRANSFERASE"/>
    <property type="match status" value="1"/>
</dbReference>
<dbReference type="InterPro" id="IPR016181">
    <property type="entry name" value="Acyl_CoA_acyltransferase"/>
</dbReference>
<accession>A0ABQ6DZ40</accession>
<dbReference type="RefSeq" id="WP_284203472.1">
    <property type="nucleotide sequence ID" value="NZ_BSPQ01000002.1"/>
</dbReference>
<dbReference type="InterPro" id="IPR052564">
    <property type="entry name" value="N-acetyltrans/Recomb-assoc"/>
</dbReference>
<dbReference type="SUPFAM" id="SSF55729">
    <property type="entry name" value="Acyl-CoA N-acyltransferases (Nat)"/>
    <property type="match status" value="1"/>
</dbReference>
<sequence length="154" mass="17887">MINIRNFDINDVAITWNIKFNTIRTINRQDYTVEQTKRWAPEHYDMNLWRKRITDMNPFIAELDGNIVGFADLQDDGYIDHFFCHSEYQGAGVGRALMEHILSVGASKGISRFYSQVSLTARCFYEHFGFHVVKEQQVAIADGKLTNFVMQKIT</sequence>
<gene>
    <name evidence="2" type="ORF">GCM10007916_14240</name>
</gene>
<reference evidence="3" key="1">
    <citation type="journal article" date="2019" name="Int. J. Syst. Evol. Microbiol.">
        <title>The Global Catalogue of Microorganisms (GCM) 10K type strain sequencing project: providing services to taxonomists for standard genome sequencing and annotation.</title>
        <authorList>
            <consortium name="The Broad Institute Genomics Platform"/>
            <consortium name="The Broad Institute Genome Sequencing Center for Infectious Disease"/>
            <person name="Wu L."/>
            <person name="Ma J."/>
        </authorList>
    </citation>
    <scope>NUCLEOTIDE SEQUENCE [LARGE SCALE GENOMIC DNA]</scope>
    <source>
        <strain evidence="3">NBRC 103166</strain>
    </source>
</reference>
<dbReference type="Pfam" id="PF13673">
    <property type="entry name" value="Acetyltransf_10"/>
    <property type="match status" value="1"/>
</dbReference>
<evidence type="ECO:0000313" key="2">
    <source>
        <dbReference type="EMBL" id="GLS90357.1"/>
    </source>
</evidence>
<dbReference type="InterPro" id="IPR000182">
    <property type="entry name" value="GNAT_dom"/>
</dbReference>
<dbReference type="PROSITE" id="PS51186">
    <property type="entry name" value="GNAT"/>
    <property type="match status" value="1"/>
</dbReference>
<organism evidence="2 3">
    <name type="scientific">Psychromonas marina</name>
    <dbReference type="NCBI Taxonomy" id="88364"/>
    <lineage>
        <taxon>Bacteria</taxon>
        <taxon>Pseudomonadati</taxon>
        <taxon>Pseudomonadota</taxon>
        <taxon>Gammaproteobacteria</taxon>
        <taxon>Alteromonadales</taxon>
        <taxon>Psychromonadaceae</taxon>
        <taxon>Psychromonas</taxon>
    </lineage>
</organism>
<dbReference type="Gene3D" id="3.40.630.30">
    <property type="match status" value="1"/>
</dbReference>